<organism evidence="6 7">
    <name type="scientific">Erpetoichthys calabaricus</name>
    <name type="common">Rope fish</name>
    <name type="synonym">Calamoichthys calabaricus</name>
    <dbReference type="NCBI Taxonomy" id="27687"/>
    <lineage>
        <taxon>Eukaryota</taxon>
        <taxon>Metazoa</taxon>
        <taxon>Chordata</taxon>
        <taxon>Craniata</taxon>
        <taxon>Vertebrata</taxon>
        <taxon>Euteleostomi</taxon>
        <taxon>Actinopterygii</taxon>
        <taxon>Polypteriformes</taxon>
        <taxon>Polypteridae</taxon>
        <taxon>Erpetoichthys</taxon>
    </lineage>
</organism>
<sequence>MEVKGHLITPAGLSCSESQSSELATKLRAERMIELLDRKRTLQAALTSRISELKKLCLQEAELTGELPSEYPLESGERPPNVRRRTGVAYRTSNNGNAKGESSRLEELEKKFLLQQQIVEAARKLAVSGELSADQRRKRKTVLAGALRRLQELEDLINEQRLQQGRKPTQRVSSIIQDDSLHSENSSLSDSTSHENDDPPGLKNSSALPDRLSPPKCRADSSSPDRRACRKLSPVEIYYEMKTRRNSVASSARRHRSLWSLREVMYSHLYRPTRSLPRSASNMEGRSVPATPQLPRMAAQNSKQIRADVQGPLRQWTDMPDSSKEEISPTLESFERAGCPYSARTRRSNSSEALLDRSSFPEAGKPGLIGKGMGTRGPFKSSETLTDGKLRQPYRSPERYNGNSHPEQGRVRASVGGRATYNEILLDYVLEKQMQQQQQQQQQQQHQQQQQCARSWLDVQPGSPTPSQFNGCHYSRLAQHEFTPSPTNPHFGSNLNSFGLGSCSPMIRSKESRRVKVTRTKSCGPFIPVQQYQHSQQDALLLSEFSQSSPQVPEVPRRGFPPPDECSRNLHKALALEGLRDWYIRNALGHAAAQSRSIRGPDMPQRRAPHQPQGPAQQYQCPPEQYCRSPQLSQSVTFHGHPLHGRHLELSLYRDSFHHQVEDLSLQDPATDTPSPGTLV</sequence>
<proteinExistence type="predicted"/>
<evidence type="ECO:0000256" key="1">
    <source>
        <dbReference type="ARBA" id="ARBA00004496"/>
    </source>
</evidence>
<dbReference type="InterPro" id="IPR021774">
    <property type="entry name" value="CUPID"/>
</dbReference>
<dbReference type="Pfam" id="PF11819">
    <property type="entry name" value="CUPID"/>
    <property type="match status" value="1"/>
</dbReference>
<keyword evidence="3" id="KW-0175">Coiled coil</keyword>
<evidence type="ECO:0000313" key="7">
    <source>
        <dbReference type="Proteomes" id="UP000694620"/>
    </source>
</evidence>
<keyword evidence="2" id="KW-0963">Cytoplasm</keyword>
<dbReference type="RefSeq" id="XP_028669119.1">
    <property type="nucleotide sequence ID" value="XM_028813286.2"/>
</dbReference>
<dbReference type="GeneID" id="114660532"/>
<reference evidence="6" key="2">
    <citation type="submission" date="2025-08" db="UniProtKB">
        <authorList>
            <consortium name="Ensembl"/>
        </authorList>
    </citation>
    <scope>IDENTIFICATION</scope>
</reference>
<protein>
    <submittedName>
        <fullName evidence="6">Coiled-coil domain containing 120b</fullName>
    </submittedName>
</protein>
<dbReference type="RefSeq" id="XP_028669118.1">
    <property type="nucleotide sequence ID" value="XM_028813285.2"/>
</dbReference>
<gene>
    <name evidence="6" type="primary">ccdc120a</name>
</gene>
<dbReference type="PROSITE" id="PS51257">
    <property type="entry name" value="PROKAR_LIPOPROTEIN"/>
    <property type="match status" value="1"/>
</dbReference>
<feature type="compositionally biased region" description="Polar residues" evidence="4">
    <location>
        <begin position="161"/>
        <end position="177"/>
    </location>
</feature>
<reference evidence="6" key="1">
    <citation type="submission" date="2021-06" db="EMBL/GenBank/DDBJ databases">
        <authorList>
            <consortium name="Wellcome Sanger Institute Data Sharing"/>
        </authorList>
    </citation>
    <scope>NUCLEOTIDE SEQUENCE [LARGE SCALE GENOMIC DNA]</scope>
</reference>
<evidence type="ECO:0000259" key="5">
    <source>
        <dbReference type="Pfam" id="PF11819"/>
    </source>
</evidence>
<dbReference type="AlphaFoldDB" id="A0A8C4TCS6"/>
<accession>A0A8C4TCS6</accession>
<name>A0A8C4TCS6_ERPCA</name>
<evidence type="ECO:0000313" key="6">
    <source>
        <dbReference type="Ensembl" id="ENSECRP00000029665.1"/>
    </source>
</evidence>
<dbReference type="Ensembl" id="ENSECRT00000030295.1">
    <property type="protein sequence ID" value="ENSECRP00000029665.1"/>
    <property type="gene ID" value="ENSECRG00000020130.1"/>
</dbReference>
<evidence type="ECO:0000256" key="2">
    <source>
        <dbReference type="ARBA" id="ARBA00022490"/>
    </source>
</evidence>
<feature type="region of interest" description="Disordered" evidence="4">
    <location>
        <begin position="161"/>
        <end position="228"/>
    </location>
</feature>
<dbReference type="GeneTree" id="ENSGT00940000154102"/>
<feature type="compositionally biased region" description="Basic and acidic residues" evidence="4">
    <location>
        <begin position="217"/>
        <end position="227"/>
    </location>
</feature>
<evidence type="ECO:0000256" key="3">
    <source>
        <dbReference type="ARBA" id="ARBA00023054"/>
    </source>
</evidence>
<dbReference type="PANTHER" id="PTHR16093:SF5">
    <property type="entry name" value="COILED-COIL DOMAIN-CONTAINING PROTEIN 120"/>
    <property type="match status" value="1"/>
</dbReference>
<dbReference type="Proteomes" id="UP000694620">
    <property type="component" value="Chromosome 11"/>
</dbReference>
<dbReference type="GO" id="GO:0005737">
    <property type="term" value="C:cytoplasm"/>
    <property type="evidence" value="ECO:0007669"/>
    <property type="project" value="UniProtKB-SubCell"/>
</dbReference>
<dbReference type="InterPro" id="IPR043447">
    <property type="entry name" value="CCDC120/INAVA"/>
</dbReference>
<keyword evidence="7" id="KW-1185">Reference proteome</keyword>
<reference evidence="6" key="3">
    <citation type="submission" date="2025-09" db="UniProtKB">
        <authorList>
            <consortium name="Ensembl"/>
        </authorList>
    </citation>
    <scope>IDENTIFICATION</scope>
</reference>
<dbReference type="PANTHER" id="PTHR16093">
    <property type="entry name" value="COILED-COIL DOMAIN-CONTAINING PROTEIN 120 FAMILY MEMBER"/>
    <property type="match status" value="1"/>
</dbReference>
<evidence type="ECO:0000256" key="4">
    <source>
        <dbReference type="SAM" id="MobiDB-lite"/>
    </source>
</evidence>
<feature type="region of interest" description="Disordered" evidence="4">
    <location>
        <begin position="341"/>
        <end position="411"/>
    </location>
</feature>
<dbReference type="OrthoDB" id="10063592at2759"/>
<feature type="region of interest" description="Disordered" evidence="4">
    <location>
        <begin position="593"/>
        <end position="626"/>
    </location>
</feature>
<feature type="domain" description="Cytohesin Ubiquitin Protein Inducing" evidence="5">
    <location>
        <begin position="2"/>
        <end position="133"/>
    </location>
</feature>
<comment type="subcellular location">
    <subcellularLocation>
        <location evidence="1">Cytoplasm</location>
    </subcellularLocation>
</comment>